<keyword evidence="3" id="KW-1185">Reference proteome</keyword>
<protein>
    <recommendedName>
        <fullName evidence="1">Transposable element P transposase-like RNase H C-terminal domain-containing protein</fullName>
    </recommendedName>
</protein>
<feature type="domain" description="Transposable element P transposase-like RNase H C-terminal" evidence="1">
    <location>
        <begin position="92"/>
        <end position="120"/>
    </location>
</feature>
<organism evidence="2 3">
    <name type="scientific">Rhipicephalus microplus</name>
    <name type="common">Cattle tick</name>
    <name type="synonym">Boophilus microplus</name>
    <dbReference type="NCBI Taxonomy" id="6941"/>
    <lineage>
        <taxon>Eukaryota</taxon>
        <taxon>Metazoa</taxon>
        <taxon>Ecdysozoa</taxon>
        <taxon>Arthropoda</taxon>
        <taxon>Chelicerata</taxon>
        <taxon>Arachnida</taxon>
        <taxon>Acari</taxon>
        <taxon>Parasitiformes</taxon>
        <taxon>Ixodida</taxon>
        <taxon>Ixodoidea</taxon>
        <taxon>Ixodidae</taxon>
        <taxon>Rhipicephalinae</taxon>
        <taxon>Rhipicephalus</taxon>
        <taxon>Boophilus</taxon>
    </lineage>
</organism>
<gene>
    <name evidence="2" type="ORF">HPB51_018238</name>
</gene>
<dbReference type="InterPro" id="IPR048367">
    <property type="entry name" value="TNP-like_RNaseH_C"/>
</dbReference>
<evidence type="ECO:0000313" key="2">
    <source>
        <dbReference type="EMBL" id="KAH8009545.1"/>
    </source>
</evidence>
<dbReference type="AlphaFoldDB" id="A0A9J6D653"/>
<comment type="caution">
    <text evidence="2">The sequence shown here is derived from an EMBL/GenBank/DDBJ whole genome shotgun (WGS) entry which is preliminary data.</text>
</comment>
<dbReference type="Proteomes" id="UP000821866">
    <property type="component" value="Chromosome 9"/>
</dbReference>
<proteinExistence type="predicted"/>
<sequence length="377" mass="42531">MLSENSVPTILPNLPQYLTKKMPKPRAKRKMCENDHAAAKKKSRSALETDCTEFSRAAIGDSGEDCDFTQDDVPAEPEHCLSFCYCLKTPSKLQQDHLENIFGHIRQKQGCNSNPNVAQFIYGLKHICIRKLFKLSEYGNVEDDECDLLQEQLSPFSLTRVGIEESDLYRETPTPHIYGYGNYKEVTNTFCSSTVLIRGQGMEQRQALRDIHIWNTEDKVLPGPCGLGIPGSSGLLVFDVASCSIPGFSVVALPSFLRRSFGDKPAIRSVCAYIPRLFESAEIDFQDRSALYGYIISAVQQAERARLLPRSLGLEKGVSTDYRETRAILRTKTHTEFDDDIQLHSCNTENCSSLLLDRLAVKHDLWEDFWGAHHEVQ</sequence>
<name>A0A9J6D653_RHIMP</name>
<reference evidence="2" key="1">
    <citation type="journal article" date="2020" name="Cell">
        <title>Large-Scale Comparative Analyses of Tick Genomes Elucidate Their Genetic Diversity and Vector Capacities.</title>
        <authorList>
            <consortium name="Tick Genome and Microbiome Consortium (TIGMIC)"/>
            <person name="Jia N."/>
            <person name="Wang J."/>
            <person name="Shi W."/>
            <person name="Du L."/>
            <person name="Sun Y."/>
            <person name="Zhan W."/>
            <person name="Jiang J.F."/>
            <person name="Wang Q."/>
            <person name="Zhang B."/>
            <person name="Ji P."/>
            <person name="Bell-Sakyi L."/>
            <person name="Cui X.M."/>
            <person name="Yuan T.T."/>
            <person name="Jiang B.G."/>
            <person name="Yang W.F."/>
            <person name="Lam T.T."/>
            <person name="Chang Q.C."/>
            <person name="Ding S.J."/>
            <person name="Wang X.J."/>
            <person name="Zhu J.G."/>
            <person name="Ruan X.D."/>
            <person name="Zhao L."/>
            <person name="Wei J.T."/>
            <person name="Ye R.Z."/>
            <person name="Que T.C."/>
            <person name="Du C.H."/>
            <person name="Zhou Y.H."/>
            <person name="Cheng J.X."/>
            <person name="Dai P.F."/>
            <person name="Guo W.B."/>
            <person name="Han X.H."/>
            <person name="Huang E.J."/>
            <person name="Li L.F."/>
            <person name="Wei W."/>
            <person name="Gao Y.C."/>
            <person name="Liu J.Z."/>
            <person name="Shao H.Z."/>
            <person name="Wang X."/>
            <person name="Wang C.C."/>
            <person name="Yang T.C."/>
            <person name="Huo Q.B."/>
            <person name="Li W."/>
            <person name="Chen H.Y."/>
            <person name="Chen S.E."/>
            <person name="Zhou L.G."/>
            <person name="Ni X.B."/>
            <person name="Tian J.H."/>
            <person name="Sheng Y."/>
            <person name="Liu T."/>
            <person name="Pan Y.S."/>
            <person name="Xia L.Y."/>
            <person name="Li J."/>
            <person name="Zhao F."/>
            <person name="Cao W.C."/>
        </authorList>
    </citation>
    <scope>NUCLEOTIDE SEQUENCE</scope>
    <source>
        <strain evidence="2">Rmic-2018</strain>
    </source>
</reference>
<dbReference type="EMBL" id="JABSTU010000011">
    <property type="protein sequence ID" value="KAH8009545.1"/>
    <property type="molecule type" value="Genomic_DNA"/>
</dbReference>
<evidence type="ECO:0000313" key="3">
    <source>
        <dbReference type="Proteomes" id="UP000821866"/>
    </source>
</evidence>
<dbReference type="VEuPathDB" id="VectorBase:LOC119178421"/>
<reference evidence="2" key="2">
    <citation type="submission" date="2021-09" db="EMBL/GenBank/DDBJ databases">
        <authorList>
            <person name="Jia N."/>
            <person name="Wang J."/>
            <person name="Shi W."/>
            <person name="Du L."/>
            <person name="Sun Y."/>
            <person name="Zhan W."/>
            <person name="Jiang J."/>
            <person name="Wang Q."/>
            <person name="Zhang B."/>
            <person name="Ji P."/>
            <person name="Sakyi L.B."/>
            <person name="Cui X."/>
            <person name="Yuan T."/>
            <person name="Jiang B."/>
            <person name="Yang W."/>
            <person name="Lam T.T.-Y."/>
            <person name="Chang Q."/>
            <person name="Ding S."/>
            <person name="Wang X."/>
            <person name="Zhu J."/>
            <person name="Ruan X."/>
            <person name="Zhao L."/>
            <person name="Wei J."/>
            <person name="Que T."/>
            <person name="Du C."/>
            <person name="Cheng J."/>
            <person name="Dai P."/>
            <person name="Han X."/>
            <person name="Huang E."/>
            <person name="Gao Y."/>
            <person name="Liu J."/>
            <person name="Shao H."/>
            <person name="Ye R."/>
            <person name="Li L."/>
            <person name="Wei W."/>
            <person name="Wang X."/>
            <person name="Wang C."/>
            <person name="Huo Q."/>
            <person name="Li W."/>
            <person name="Guo W."/>
            <person name="Chen H."/>
            <person name="Chen S."/>
            <person name="Zhou L."/>
            <person name="Zhou L."/>
            <person name="Ni X."/>
            <person name="Tian J."/>
            <person name="Zhou Y."/>
            <person name="Sheng Y."/>
            <person name="Liu T."/>
            <person name="Pan Y."/>
            <person name="Xia L."/>
            <person name="Li J."/>
            <person name="Zhao F."/>
            <person name="Cao W."/>
        </authorList>
    </citation>
    <scope>NUCLEOTIDE SEQUENCE</scope>
    <source>
        <strain evidence="2">Rmic-2018</strain>
        <tissue evidence="2">Larvae</tissue>
    </source>
</reference>
<evidence type="ECO:0000259" key="1">
    <source>
        <dbReference type="Pfam" id="PF21789"/>
    </source>
</evidence>
<dbReference type="Pfam" id="PF21789">
    <property type="entry name" value="TNP-like_RNaseH_C"/>
    <property type="match status" value="1"/>
</dbReference>
<accession>A0A9J6D653</accession>